<sequence length="31" mass="3273">MIVASQAGAPQIAVLKEYEASVLKPTTGSRR</sequence>
<protein>
    <submittedName>
        <fullName evidence="1">ABC-type amino acid transport/signal transduction system protein</fullName>
    </submittedName>
</protein>
<reference evidence="1 2" key="1">
    <citation type="submission" date="2018-06" db="EMBL/GenBank/DDBJ databases">
        <authorList>
            <consortium name="Pathogen Informatics"/>
            <person name="Doyle S."/>
        </authorList>
    </citation>
    <scope>NUCLEOTIDE SEQUENCE [LARGE SCALE GENOMIC DNA]</scope>
    <source>
        <strain evidence="1 2">NCTC13465</strain>
    </source>
</reference>
<accession>A0A2X3F271</accession>
<dbReference type="EMBL" id="UAWQ01000005">
    <property type="protein sequence ID" value="SQC41434.1"/>
    <property type="molecule type" value="Genomic_DNA"/>
</dbReference>
<organism evidence="1 2">
    <name type="scientific">Klebsiella pneumoniae</name>
    <dbReference type="NCBI Taxonomy" id="573"/>
    <lineage>
        <taxon>Bacteria</taxon>
        <taxon>Pseudomonadati</taxon>
        <taxon>Pseudomonadota</taxon>
        <taxon>Gammaproteobacteria</taxon>
        <taxon>Enterobacterales</taxon>
        <taxon>Enterobacteriaceae</taxon>
        <taxon>Klebsiella/Raoultella group</taxon>
        <taxon>Klebsiella</taxon>
        <taxon>Klebsiella pneumoniae complex</taxon>
    </lineage>
</organism>
<dbReference type="AlphaFoldDB" id="A0A2X3F271"/>
<gene>
    <name evidence="1" type="ORF">NCTC13465_00675</name>
</gene>
<name>A0A2X3F271_KLEPN</name>
<evidence type="ECO:0000313" key="1">
    <source>
        <dbReference type="EMBL" id="SQC41434.1"/>
    </source>
</evidence>
<evidence type="ECO:0000313" key="2">
    <source>
        <dbReference type="Proteomes" id="UP000251721"/>
    </source>
</evidence>
<dbReference type="Proteomes" id="UP000251721">
    <property type="component" value="Unassembled WGS sequence"/>
</dbReference>
<proteinExistence type="predicted"/>